<keyword evidence="2" id="KW-0378">Hydrolase</keyword>
<keyword evidence="3" id="KW-1185">Reference proteome</keyword>
<comment type="caution">
    <text evidence="2">The sequence shown here is derived from an EMBL/GenBank/DDBJ whole genome shotgun (WGS) entry which is preliminary data.</text>
</comment>
<evidence type="ECO:0000313" key="2">
    <source>
        <dbReference type="EMBL" id="EGK57440.1"/>
    </source>
</evidence>
<dbReference type="CDD" id="cd00254">
    <property type="entry name" value="LT-like"/>
    <property type="match status" value="1"/>
</dbReference>
<dbReference type="SUPFAM" id="SSF53955">
    <property type="entry name" value="Lysozyme-like"/>
    <property type="match status" value="1"/>
</dbReference>
<keyword evidence="2" id="KW-0326">Glycosidase</keyword>
<feature type="domain" description="Transglycosylase SLT" evidence="1">
    <location>
        <begin position="83"/>
        <end position="180"/>
    </location>
</feature>
<reference evidence="2 3" key="1">
    <citation type="submission" date="2011-04" db="EMBL/GenBank/DDBJ databases">
        <authorList>
            <person name="Muzny D."/>
            <person name="Qin X."/>
            <person name="Deng J."/>
            <person name="Jiang H."/>
            <person name="Liu Y."/>
            <person name="Qu J."/>
            <person name="Song X.-Z."/>
            <person name="Zhang L."/>
            <person name="Thornton R."/>
            <person name="Coyle M."/>
            <person name="Francisco L."/>
            <person name="Jackson L."/>
            <person name="Javaid M."/>
            <person name="Korchina V."/>
            <person name="Kovar C."/>
            <person name="Mata R."/>
            <person name="Mathew T."/>
            <person name="Ngo R."/>
            <person name="Nguyen L."/>
            <person name="Nguyen N."/>
            <person name="Okwuonu G."/>
            <person name="Ongeri F."/>
            <person name="Pham C."/>
            <person name="Simmons D."/>
            <person name="Wilczek-Boney K."/>
            <person name="Hale W."/>
            <person name="Jakkamsetti A."/>
            <person name="Pham P."/>
            <person name="Ruth R."/>
            <person name="San Lucas F."/>
            <person name="Warren J."/>
            <person name="Zhang J."/>
            <person name="Zhao Z."/>
            <person name="Zhou C."/>
            <person name="Zhu D."/>
            <person name="Lee S."/>
            <person name="Bess C."/>
            <person name="Blankenburg K."/>
            <person name="Forbes L."/>
            <person name="Fu Q."/>
            <person name="Gubbala S."/>
            <person name="Hirani K."/>
            <person name="Jayaseelan J.C."/>
            <person name="Lara F."/>
            <person name="Munidasa M."/>
            <person name="Palculict T."/>
            <person name="Patil S."/>
            <person name="Pu L.-L."/>
            <person name="Saada N."/>
            <person name="Tang L."/>
            <person name="Weissenberger G."/>
            <person name="Zhu Y."/>
            <person name="Hemphill L."/>
            <person name="Shang Y."/>
            <person name="Youmans B."/>
            <person name="Ayvaz T."/>
            <person name="Ross M."/>
            <person name="Santibanez J."/>
            <person name="Aqrawi P."/>
            <person name="Gross S."/>
            <person name="Joshi V."/>
            <person name="Fowler G."/>
            <person name="Nazareth L."/>
            <person name="Reid J."/>
            <person name="Worley K."/>
            <person name="Petrosino J."/>
            <person name="Highlander S."/>
            <person name="Gibbs R."/>
        </authorList>
    </citation>
    <scope>NUCLEOTIDE SEQUENCE [LARGE SCALE GENOMIC DNA]</scope>
    <source>
        <strain evidence="2 3">DSM 2778</strain>
    </source>
</reference>
<dbReference type="Proteomes" id="UP000004067">
    <property type="component" value="Unassembled WGS sequence"/>
</dbReference>
<dbReference type="Gene3D" id="1.10.530.10">
    <property type="match status" value="1"/>
</dbReference>
<dbReference type="eggNOG" id="COG0741">
    <property type="taxonomic scope" value="Bacteria"/>
</dbReference>
<sequence length="199" mass="21096">MMDLSGVKQIQARIAEIEGQFSIQNQQLPGMDFAAKLQQEINKNTASAATKAHAAQRVQETAAAHPVTAAERANYANPDLARVIHSAAQRYAVDPKLVSAVAEVESGGNQNAVSPAGAVGVMQLMPETAASLGVNPYDMKSNVEGGAKYLREMLDTFDGDVKKAVAAYNAGPDAVKAYGGVPPYAETQNYVTNVLDIYR</sequence>
<dbReference type="STRING" id="888060.HMPREF9081_2277"/>
<gene>
    <name evidence="2" type="primary">ltg</name>
    <name evidence="2" type="ORF">HMPREF9081_2277</name>
</gene>
<dbReference type="Pfam" id="PF01464">
    <property type="entry name" value="SLT"/>
    <property type="match status" value="1"/>
</dbReference>
<evidence type="ECO:0000259" key="1">
    <source>
        <dbReference type="Pfam" id="PF01464"/>
    </source>
</evidence>
<dbReference type="PANTHER" id="PTHR37423">
    <property type="entry name" value="SOLUBLE LYTIC MUREIN TRANSGLYCOSYLASE-RELATED"/>
    <property type="match status" value="1"/>
</dbReference>
<accession>F5RPT0</accession>
<dbReference type="EC" id="3.2.1.-" evidence="2"/>
<dbReference type="InterPro" id="IPR023346">
    <property type="entry name" value="Lysozyme-like_dom_sf"/>
</dbReference>
<dbReference type="GO" id="GO:0016798">
    <property type="term" value="F:hydrolase activity, acting on glycosyl bonds"/>
    <property type="evidence" value="ECO:0007669"/>
    <property type="project" value="UniProtKB-KW"/>
</dbReference>
<proteinExistence type="predicted"/>
<organism evidence="2 3">
    <name type="scientific">Centipeda periodontii DSM 2778</name>
    <dbReference type="NCBI Taxonomy" id="888060"/>
    <lineage>
        <taxon>Bacteria</taxon>
        <taxon>Bacillati</taxon>
        <taxon>Bacillota</taxon>
        <taxon>Negativicutes</taxon>
        <taxon>Selenomonadales</taxon>
        <taxon>Selenomonadaceae</taxon>
        <taxon>Centipeda</taxon>
    </lineage>
</organism>
<dbReference type="PANTHER" id="PTHR37423:SF2">
    <property type="entry name" value="MEMBRANE-BOUND LYTIC MUREIN TRANSGLYCOSYLASE C"/>
    <property type="match status" value="1"/>
</dbReference>
<dbReference type="RefSeq" id="WP_006307381.1">
    <property type="nucleotide sequence ID" value="NZ_GL892076.1"/>
</dbReference>
<protein>
    <submittedName>
        <fullName evidence="2">Lytic transglycosylase</fullName>
        <ecNumber evidence="2">3.2.1.-</ecNumber>
    </submittedName>
</protein>
<dbReference type="OrthoDB" id="9815002at2"/>
<dbReference type="EMBL" id="AFHQ01000056">
    <property type="protein sequence ID" value="EGK57440.1"/>
    <property type="molecule type" value="Genomic_DNA"/>
</dbReference>
<evidence type="ECO:0000313" key="3">
    <source>
        <dbReference type="Proteomes" id="UP000004067"/>
    </source>
</evidence>
<dbReference type="HOGENOM" id="CLU_065765_4_6_9"/>
<name>F5RPT0_9FIRM</name>
<dbReference type="InterPro" id="IPR008258">
    <property type="entry name" value="Transglycosylase_SLT_dom_1"/>
</dbReference>
<dbReference type="AlphaFoldDB" id="F5RPT0"/>